<feature type="compositionally biased region" description="Low complexity" evidence="1">
    <location>
        <begin position="65"/>
        <end position="76"/>
    </location>
</feature>
<evidence type="ECO:0000313" key="2">
    <source>
        <dbReference type="EMBL" id="CAH3163984.1"/>
    </source>
</evidence>
<reference evidence="2 3" key="1">
    <citation type="submission" date="2022-05" db="EMBL/GenBank/DDBJ databases">
        <authorList>
            <consortium name="Genoscope - CEA"/>
            <person name="William W."/>
        </authorList>
    </citation>
    <scope>NUCLEOTIDE SEQUENCE [LARGE SCALE GENOMIC DNA]</scope>
</reference>
<name>A0ABN8QGF0_9CNID</name>
<dbReference type="EMBL" id="CALNXI010001301">
    <property type="protein sequence ID" value="CAH3163984.1"/>
    <property type="molecule type" value="Genomic_DNA"/>
</dbReference>
<dbReference type="Proteomes" id="UP001159427">
    <property type="component" value="Unassembled WGS sequence"/>
</dbReference>
<organism evidence="2 3">
    <name type="scientific">Porites evermanni</name>
    <dbReference type="NCBI Taxonomy" id="104178"/>
    <lineage>
        <taxon>Eukaryota</taxon>
        <taxon>Metazoa</taxon>
        <taxon>Cnidaria</taxon>
        <taxon>Anthozoa</taxon>
        <taxon>Hexacorallia</taxon>
        <taxon>Scleractinia</taxon>
        <taxon>Fungiina</taxon>
        <taxon>Poritidae</taxon>
        <taxon>Porites</taxon>
    </lineage>
</organism>
<accession>A0ABN8QGF0</accession>
<evidence type="ECO:0000256" key="1">
    <source>
        <dbReference type="SAM" id="MobiDB-lite"/>
    </source>
</evidence>
<proteinExistence type="predicted"/>
<comment type="caution">
    <text evidence="2">The sequence shown here is derived from an EMBL/GenBank/DDBJ whole genome shotgun (WGS) entry which is preliminary data.</text>
</comment>
<evidence type="ECO:0000313" key="3">
    <source>
        <dbReference type="Proteomes" id="UP001159427"/>
    </source>
</evidence>
<feature type="region of interest" description="Disordered" evidence="1">
    <location>
        <begin position="47"/>
        <end position="125"/>
    </location>
</feature>
<protein>
    <submittedName>
        <fullName evidence="2">Uncharacterized protein</fullName>
    </submittedName>
</protein>
<feature type="non-terminal residue" evidence="2">
    <location>
        <position position="125"/>
    </location>
</feature>
<keyword evidence="3" id="KW-1185">Reference proteome</keyword>
<gene>
    <name evidence="2" type="ORF">PEVE_00004819</name>
</gene>
<sequence length="125" mass="14420">MEHFAFPGNIAFAQFPINITQNGKHNKWPEIFNFQPKLLWRMPTKIHRKRGRRQQHEAAHKAQRTSLSTAKATSSTQRPQTCTEAAAKHYNYTANGADEEREHRLPTLQKAMGRSGNAYSLQQNY</sequence>